<accession>A0AAD1U3Z5</accession>
<evidence type="ECO:0000313" key="3">
    <source>
        <dbReference type="Proteomes" id="UP001295684"/>
    </source>
</evidence>
<organism evidence="2 3">
    <name type="scientific">Euplotes crassus</name>
    <dbReference type="NCBI Taxonomy" id="5936"/>
    <lineage>
        <taxon>Eukaryota</taxon>
        <taxon>Sar</taxon>
        <taxon>Alveolata</taxon>
        <taxon>Ciliophora</taxon>
        <taxon>Intramacronucleata</taxon>
        <taxon>Spirotrichea</taxon>
        <taxon>Hypotrichia</taxon>
        <taxon>Euplotida</taxon>
        <taxon>Euplotidae</taxon>
        <taxon>Moneuplotes</taxon>
    </lineage>
</organism>
<feature type="compositionally biased region" description="Polar residues" evidence="1">
    <location>
        <begin position="452"/>
        <end position="467"/>
    </location>
</feature>
<sequence>MKRNWRRKWNIPKLFRAGALSPIQLPPKFFRNDKSILMSVYQVPQGHSKSFSHLPKRRRNKSRMEKVSKLISKQLLDEKKDEENSLYESSKDSMKSASQISLVGITHIFRRTISHIKGSGQDRSRECAPRSTNTSTKNDFKKNEPEITFPKALKNNKAISIHSKQGIGTNTSFHSPKKLQFRETYSSIRKETITNRTQKSKQNLKIILKMKKLKSRIGVCQYKLLRTLSFNAKMELAFVEKENITPIITEAFEKFKSDTVYYKEIKLYGTKIKIKKQRFKTDNKPTKLFMNKVRTKIKELEELQALDKGKPQGQQKSAKNRYITHQSTQFLDNSTISRHYTGVHEVSGILCCIYAQIKSSKIYVTVNPSYGPEKCFNTSFYPIIKDIDSINLQFEVNRLFFIKNDKKLALRYYNNYSGCMPQKRSESVINICKLDTLNHSQFQKLEDKKSPCKNQNSLKYQTGQQPQETHDMPLQRKDLVIEKQPDQSKQKKHLFYTTEFL</sequence>
<feature type="region of interest" description="Disordered" evidence="1">
    <location>
        <begin position="47"/>
        <end position="66"/>
    </location>
</feature>
<reference evidence="2" key="1">
    <citation type="submission" date="2023-07" db="EMBL/GenBank/DDBJ databases">
        <authorList>
            <consortium name="AG Swart"/>
            <person name="Singh M."/>
            <person name="Singh A."/>
            <person name="Seah K."/>
            <person name="Emmerich C."/>
        </authorList>
    </citation>
    <scope>NUCLEOTIDE SEQUENCE</scope>
    <source>
        <strain evidence="2">DP1</strain>
    </source>
</reference>
<dbReference type="Proteomes" id="UP001295684">
    <property type="component" value="Unassembled WGS sequence"/>
</dbReference>
<proteinExistence type="predicted"/>
<dbReference type="EMBL" id="CAMPGE010002163">
    <property type="protein sequence ID" value="CAI2360965.1"/>
    <property type="molecule type" value="Genomic_DNA"/>
</dbReference>
<keyword evidence="3" id="KW-1185">Reference proteome</keyword>
<feature type="region of interest" description="Disordered" evidence="1">
    <location>
        <begin position="450"/>
        <end position="472"/>
    </location>
</feature>
<protein>
    <submittedName>
        <fullName evidence="2">Uncharacterized protein</fullName>
    </submittedName>
</protein>
<evidence type="ECO:0000256" key="1">
    <source>
        <dbReference type="SAM" id="MobiDB-lite"/>
    </source>
</evidence>
<dbReference type="AlphaFoldDB" id="A0AAD1U3Z5"/>
<comment type="caution">
    <text evidence="2">The sequence shown here is derived from an EMBL/GenBank/DDBJ whole genome shotgun (WGS) entry which is preliminary data.</text>
</comment>
<name>A0AAD1U3Z5_EUPCR</name>
<evidence type="ECO:0000313" key="2">
    <source>
        <dbReference type="EMBL" id="CAI2360965.1"/>
    </source>
</evidence>
<gene>
    <name evidence="2" type="ORF">ECRASSUSDP1_LOCUS2274</name>
</gene>
<feature type="region of interest" description="Disordered" evidence="1">
    <location>
        <begin position="117"/>
        <end position="142"/>
    </location>
</feature>